<reference evidence="1 2" key="1">
    <citation type="submission" date="2024-01" db="EMBL/GenBank/DDBJ databases">
        <title>The genomes of 5 underutilized Papilionoideae crops provide insights into root nodulation and disease resistanc.</title>
        <authorList>
            <person name="Jiang F."/>
        </authorList>
    </citation>
    <scope>NUCLEOTIDE SEQUENCE [LARGE SCALE GENOMIC DNA]</scope>
    <source>
        <strain evidence="1">JINMINGXINNONG_FW02</strain>
        <tissue evidence="1">Leaves</tissue>
    </source>
</reference>
<dbReference type="EMBL" id="JAYMYR010000004">
    <property type="protein sequence ID" value="KAK7368680.1"/>
    <property type="molecule type" value="Genomic_DNA"/>
</dbReference>
<keyword evidence="2" id="KW-1185">Reference proteome</keyword>
<accession>A0AAN9N8X2</accession>
<gene>
    <name evidence="1" type="ORF">VNO80_10708</name>
</gene>
<evidence type="ECO:0000313" key="1">
    <source>
        <dbReference type="EMBL" id="KAK7368680.1"/>
    </source>
</evidence>
<evidence type="ECO:0000313" key="2">
    <source>
        <dbReference type="Proteomes" id="UP001374584"/>
    </source>
</evidence>
<name>A0AAN9N8X2_PHACN</name>
<organism evidence="1 2">
    <name type="scientific">Phaseolus coccineus</name>
    <name type="common">Scarlet runner bean</name>
    <name type="synonym">Phaseolus multiflorus</name>
    <dbReference type="NCBI Taxonomy" id="3886"/>
    <lineage>
        <taxon>Eukaryota</taxon>
        <taxon>Viridiplantae</taxon>
        <taxon>Streptophyta</taxon>
        <taxon>Embryophyta</taxon>
        <taxon>Tracheophyta</taxon>
        <taxon>Spermatophyta</taxon>
        <taxon>Magnoliopsida</taxon>
        <taxon>eudicotyledons</taxon>
        <taxon>Gunneridae</taxon>
        <taxon>Pentapetalae</taxon>
        <taxon>rosids</taxon>
        <taxon>fabids</taxon>
        <taxon>Fabales</taxon>
        <taxon>Fabaceae</taxon>
        <taxon>Papilionoideae</taxon>
        <taxon>50 kb inversion clade</taxon>
        <taxon>NPAAA clade</taxon>
        <taxon>indigoferoid/millettioid clade</taxon>
        <taxon>Phaseoleae</taxon>
        <taxon>Phaseolus</taxon>
    </lineage>
</organism>
<sequence length="96" mass="10324">MPPASYIGSRSKNCAAAMNQVLSSWLSVAATFDASEKHNLLPGLKFFCYPNETEILQLSIICAALLSAQPPKLIIACPACASLLPRMGQRCSKPEK</sequence>
<dbReference type="AlphaFoldDB" id="A0AAN9N8X2"/>
<protein>
    <submittedName>
        <fullName evidence="1">Uncharacterized protein</fullName>
    </submittedName>
</protein>
<proteinExistence type="predicted"/>
<comment type="caution">
    <text evidence="1">The sequence shown here is derived from an EMBL/GenBank/DDBJ whole genome shotgun (WGS) entry which is preliminary data.</text>
</comment>
<dbReference type="Proteomes" id="UP001374584">
    <property type="component" value="Unassembled WGS sequence"/>
</dbReference>